<sequence length="159" mass="17671">MRIPTTTPSWWSVPNAPRRGVGDTSPTYMGVRPVKMPQKRPMTRRPAMTISKEEQRVESPIRAPPIRARMFTRNMAFRLCTGDGDTSGQTDRQTHQPAEFVGYDSHTEGPGHATHAEDGHRQTPHDGAGAWLDGLPIALHPGAVEEGSQFLTHNMTDRH</sequence>
<evidence type="ECO:0000313" key="2">
    <source>
        <dbReference type="EMBL" id="KAG5264444.1"/>
    </source>
</evidence>
<dbReference type="Proteomes" id="UP000823561">
    <property type="component" value="Chromosome 20"/>
</dbReference>
<evidence type="ECO:0000313" key="3">
    <source>
        <dbReference type="Proteomes" id="UP000823561"/>
    </source>
</evidence>
<organism evidence="2 3">
    <name type="scientific">Alosa alosa</name>
    <name type="common">allis shad</name>
    <dbReference type="NCBI Taxonomy" id="278164"/>
    <lineage>
        <taxon>Eukaryota</taxon>
        <taxon>Metazoa</taxon>
        <taxon>Chordata</taxon>
        <taxon>Craniata</taxon>
        <taxon>Vertebrata</taxon>
        <taxon>Euteleostomi</taxon>
        <taxon>Actinopterygii</taxon>
        <taxon>Neopterygii</taxon>
        <taxon>Teleostei</taxon>
        <taxon>Clupei</taxon>
        <taxon>Clupeiformes</taxon>
        <taxon>Clupeoidei</taxon>
        <taxon>Clupeidae</taxon>
        <taxon>Alosa</taxon>
    </lineage>
</organism>
<reference evidence="2" key="1">
    <citation type="submission" date="2020-10" db="EMBL/GenBank/DDBJ databases">
        <title>Chromosome-scale genome assembly of the Allis shad, Alosa alosa.</title>
        <authorList>
            <person name="Margot Z."/>
            <person name="Christophe K."/>
            <person name="Cabau C."/>
            <person name="Louis A."/>
            <person name="Berthelot C."/>
            <person name="Parey E."/>
            <person name="Roest Crollius H."/>
            <person name="Montfort J."/>
            <person name="Robinson-Rechavi M."/>
            <person name="Bucao C."/>
            <person name="Bouchez O."/>
            <person name="Gislard M."/>
            <person name="Lluch J."/>
            <person name="Milhes M."/>
            <person name="Lampietro C."/>
            <person name="Lopez Roques C."/>
            <person name="Donnadieu C."/>
            <person name="Braasch I."/>
            <person name="Desvignes T."/>
            <person name="Postlethwait J."/>
            <person name="Bobe J."/>
            <person name="Guiguen Y."/>
        </authorList>
    </citation>
    <scope>NUCLEOTIDE SEQUENCE</scope>
    <source>
        <strain evidence="2">M-15738</strain>
        <tissue evidence="2">Blood</tissue>
    </source>
</reference>
<gene>
    <name evidence="2" type="ORF">AALO_G00253850</name>
</gene>
<evidence type="ECO:0000256" key="1">
    <source>
        <dbReference type="SAM" id="MobiDB-lite"/>
    </source>
</evidence>
<proteinExistence type="predicted"/>
<feature type="compositionally biased region" description="Basic and acidic residues" evidence="1">
    <location>
        <begin position="105"/>
        <end position="124"/>
    </location>
</feature>
<comment type="caution">
    <text evidence="2">The sequence shown here is derived from an EMBL/GenBank/DDBJ whole genome shotgun (WGS) entry which is preliminary data.</text>
</comment>
<feature type="region of interest" description="Disordered" evidence="1">
    <location>
        <begin position="1"/>
        <end position="45"/>
    </location>
</feature>
<feature type="compositionally biased region" description="Polar residues" evidence="1">
    <location>
        <begin position="1"/>
        <end position="12"/>
    </location>
</feature>
<dbReference type="AlphaFoldDB" id="A0AAV6FPM1"/>
<feature type="region of interest" description="Disordered" evidence="1">
    <location>
        <begin position="104"/>
        <end position="134"/>
    </location>
</feature>
<accession>A0AAV6FPM1</accession>
<dbReference type="EMBL" id="JADWDJ010000020">
    <property type="protein sequence ID" value="KAG5264444.1"/>
    <property type="molecule type" value="Genomic_DNA"/>
</dbReference>
<name>A0AAV6FPM1_9TELE</name>
<keyword evidence="3" id="KW-1185">Reference proteome</keyword>
<protein>
    <submittedName>
        <fullName evidence="2">Uncharacterized protein</fullName>
    </submittedName>
</protein>